<dbReference type="EMBL" id="JRES01001455">
    <property type="protein sequence ID" value="KNC22777.1"/>
    <property type="molecule type" value="Genomic_DNA"/>
</dbReference>
<dbReference type="AlphaFoldDB" id="A0A0L0BRV8"/>
<dbReference type="OMA" id="NMIKAKC"/>
<keyword evidence="1" id="KW-0732">Signal</keyword>
<sequence length="413" mass="48512">MNKFVLMLLIGVIVIENLNLAEAKEVQLTSKNFQKDFLQKVSETMKSTAMDYLNNYLKGIKKPAHVHEDFNAELKMALESSRLEPKVVFIKQYLDMLENKDTNRENIYGLKNVMFLKKLKDKFYNLQEESFEEIHQLRYYYLCKQFKVQKEATTPLYHNYYSKSTQLVPINEHNVGSMLHRLGVKDNHTISINISDFGKELYQKVNDAGCDVIDDYLIILRKLLQEVLEPESEEEPTAHSESLRKILIEINAQLKITDFYTKRQRLYDYLQNNLALDYEQFQSSETSQHDLMAVFNKLKEKGLDLVVAFLFSNFEFVDHLQHEWQELLPQAPISLYDAHSRPLKEIQQLYAEFKQDFENSSKYDSYLEAVKLLHEQTQRDNADNTHIYEMLYSASQNVGSSRATLMNSKCNEI</sequence>
<evidence type="ECO:0000313" key="2">
    <source>
        <dbReference type="EMBL" id="KNC22777.1"/>
    </source>
</evidence>
<reference evidence="2 3" key="1">
    <citation type="journal article" date="2015" name="Nat. Commun.">
        <title>Lucilia cuprina genome unlocks parasitic fly biology to underpin future interventions.</title>
        <authorList>
            <person name="Anstead C.A."/>
            <person name="Korhonen P.K."/>
            <person name="Young N.D."/>
            <person name="Hall R.S."/>
            <person name="Jex A.R."/>
            <person name="Murali S.C."/>
            <person name="Hughes D.S."/>
            <person name="Lee S.F."/>
            <person name="Perry T."/>
            <person name="Stroehlein A.J."/>
            <person name="Ansell B.R."/>
            <person name="Breugelmans B."/>
            <person name="Hofmann A."/>
            <person name="Qu J."/>
            <person name="Dugan S."/>
            <person name="Lee S.L."/>
            <person name="Chao H."/>
            <person name="Dinh H."/>
            <person name="Han Y."/>
            <person name="Doddapaneni H.V."/>
            <person name="Worley K.C."/>
            <person name="Muzny D.M."/>
            <person name="Ioannidis P."/>
            <person name="Waterhouse R.M."/>
            <person name="Zdobnov E.M."/>
            <person name="James P.J."/>
            <person name="Bagnall N.H."/>
            <person name="Kotze A.C."/>
            <person name="Gibbs R.A."/>
            <person name="Richards S."/>
            <person name="Batterham P."/>
            <person name="Gasser R.B."/>
        </authorList>
    </citation>
    <scope>NUCLEOTIDE SEQUENCE [LARGE SCALE GENOMIC DNA]</scope>
    <source>
        <strain evidence="2 3">LS</strain>
        <tissue evidence="2">Full body</tissue>
    </source>
</reference>
<evidence type="ECO:0000256" key="1">
    <source>
        <dbReference type="SAM" id="SignalP"/>
    </source>
</evidence>
<proteinExistence type="predicted"/>
<gene>
    <name evidence="2" type="ORF">FF38_04084</name>
</gene>
<protein>
    <submittedName>
        <fullName evidence="2">Uncharacterized protein</fullName>
    </submittedName>
</protein>
<dbReference type="OrthoDB" id="7977012at2759"/>
<keyword evidence="3" id="KW-1185">Reference proteome</keyword>
<feature type="signal peptide" evidence="1">
    <location>
        <begin position="1"/>
        <end position="23"/>
    </location>
</feature>
<name>A0A0L0BRV8_LUCCU</name>
<comment type="caution">
    <text evidence="2">The sequence shown here is derived from an EMBL/GenBank/DDBJ whole genome shotgun (WGS) entry which is preliminary data.</text>
</comment>
<organism evidence="2 3">
    <name type="scientific">Lucilia cuprina</name>
    <name type="common">Green bottle fly</name>
    <name type="synonym">Australian sheep blowfly</name>
    <dbReference type="NCBI Taxonomy" id="7375"/>
    <lineage>
        <taxon>Eukaryota</taxon>
        <taxon>Metazoa</taxon>
        <taxon>Ecdysozoa</taxon>
        <taxon>Arthropoda</taxon>
        <taxon>Hexapoda</taxon>
        <taxon>Insecta</taxon>
        <taxon>Pterygota</taxon>
        <taxon>Neoptera</taxon>
        <taxon>Endopterygota</taxon>
        <taxon>Diptera</taxon>
        <taxon>Brachycera</taxon>
        <taxon>Muscomorpha</taxon>
        <taxon>Oestroidea</taxon>
        <taxon>Calliphoridae</taxon>
        <taxon>Luciliinae</taxon>
        <taxon>Lucilia</taxon>
    </lineage>
</organism>
<evidence type="ECO:0000313" key="3">
    <source>
        <dbReference type="Proteomes" id="UP000037069"/>
    </source>
</evidence>
<feature type="chain" id="PRO_5005534976" evidence="1">
    <location>
        <begin position="24"/>
        <end position="413"/>
    </location>
</feature>
<dbReference type="Proteomes" id="UP000037069">
    <property type="component" value="Unassembled WGS sequence"/>
</dbReference>
<accession>A0A0L0BRV8</accession>